<reference evidence="3 4" key="1">
    <citation type="submission" date="2017-08" db="EMBL/GenBank/DDBJ databases">
        <title>Draft genome sequence of filamentous cyanobacterium Calothrix elsteri CCALA 953.</title>
        <authorList>
            <person name="Gagunashvili A.N."/>
            <person name="Elster J."/>
            <person name="Andresson O.S."/>
        </authorList>
    </citation>
    <scope>NUCLEOTIDE SEQUENCE [LARGE SCALE GENOMIC DNA]</scope>
    <source>
        <strain evidence="3 4">CCALA 953</strain>
    </source>
</reference>
<dbReference type="EMBL" id="NTFS01000460">
    <property type="protein sequence ID" value="PAX51152.1"/>
    <property type="molecule type" value="Genomic_DNA"/>
</dbReference>
<proteinExistence type="predicted"/>
<protein>
    <submittedName>
        <fullName evidence="3">Uncharacterized protein</fullName>
    </submittedName>
</protein>
<dbReference type="AlphaFoldDB" id="A0A2A2TBR2"/>
<sequence>MKPNYCTQRVSILGRWIATSLFCLSAIAFVWQGAFFHDTAAMASPVANLVASTDAGNQIKGKAREDAGNAKGLIRDAKNQVKKTANKNADRVEEATDGKGSFFARKANRDKARIEKRAEEDASRTQKAVDNTKNAVERTVDNIKDTIAK</sequence>
<accession>A0A2A2TBR2</accession>
<feature type="compositionally biased region" description="Basic and acidic residues" evidence="1">
    <location>
        <begin position="107"/>
        <end position="124"/>
    </location>
</feature>
<evidence type="ECO:0000256" key="2">
    <source>
        <dbReference type="SAM" id="Phobius"/>
    </source>
</evidence>
<feature type="transmembrane region" description="Helical" evidence="2">
    <location>
        <begin position="12"/>
        <end position="31"/>
    </location>
</feature>
<name>A0A2A2TBR2_9CYAN</name>
<keyword evidence="2" id="KW-1133">Transmembrane helix</keyword>
<evidence type="ECO:0000313" key="4">
    <source>
        <dbReference type="Proteomes" id="UP000218238"/>
    </source>
</evidence>
<evidence type="ECO:0000313" key="3">
    <source>
        <dbReference type="EMBL" id="PAX51152.1"/>
    </source>
</evidence>
<dbReference type="Proteomes" id="UP000218238">
    <property type="component" value="Unassembled WGS sequence"/>
</dbReference>
<dbReference type="OrthoDB" id="574294at2"/>
<organism evidence="3 4">
    <name type="scientific">Brunnivagina elsteri CCALA 953</name>
    <dbReference type="NCBI Taxonomy" id="987040"/>
    <lineage>
        <taxon>Bacteria</taxon>
        <taxon>Bacillati</taxon>
        <taxon>Cyanobacteriota</taxon>
        <taxon>Cyanophyceae</taxon>
        <taxon>Nostocales</taxon>
        <taxon>Calotrichaceae</taxon>
        <taxon>Brunnivagina</taxon>
    </lineage>
</organism>
<comment type="caution">
    <text evidence="3">The sequence shown here is derived from an EMBL/GenBank/DDBJ whole genome shotgun (WGS) entry which is preliminary data.</text>
</comment>
<keyword evidence="4" id="KW-1185">Reference proteome</keyword>
<keyword evidence="2" id="KW-0812">Transmembrane</keyword>
<gene>
    <name evidence="3" type="ORF">CK510_26360</name>
</gene>
<evidence type="ECO:0000256" key="1">
    <source>
        <dbReference type="SAM" id="MobiDB-lite"/>
    </source>
</evidence>
<feature type="region of interest" description="Disordered" evidence="1">
    <location>
        <begin position="106"/>
        <end position="133"/>
    </location>
</feature>
<dbReference type="RefSeq" id="WP_095724485.1">
    <property type="nucleotide sequence ID" value="NZ_NTFS01000460.1"/>
</dbReference>
<keyword evidence="2" id="KW-0472">Membrane</keyword>